<dbReference type="AlphaFoldDB" id="A0A1T4K941"/>
<dbReference type="OrthoDB" id="9802897at2"/>
<protein>
    <submittedName>
        <fullName evidence="7">Zn-dependent hydrolases, including glyoxylases</fullName>
    </submittedName>
</protein>
<evidence type="ECO:0000256" key="2">
    <source>
        <dbReference type="ARBA" id="ARBA00007749"/>
    </source>
</evidence>
<dbReference type="RefSeq" id="WP_078755440.1">
    <property type="nucleotide sequence ID" value="NZ_FUWO01000004.1"/>
</dbReference>
<sequence>MSTVSGIDAIYRVHIGGCYVKENLIRYKATPTPIFFPASCFLIKTQKQWSMVDCGYSEGILKRHWGLAIYRKIMTIEPYQLDLISAFDKLGITPADIKTVYLTHVHPDHIGHLYRFHHAHWIMTEVAYRQLLRWQRIKPMKEAMIGSISSNITTINYSKQLEIEGVSFNAFPLNSEMIALDLSGHSRQMMGIFFPQKKLILAIDANWRKDWMSSEALKRYTFAARMVQNNWQQYQETNQKLSLLSEKGYQIELTHDNQSESRLF</sequence>
<keyword evidence="8" id="KW-1185">Reference proteome</keyword>
<dbReference type="SUPFAM" id="SSF56281">
    <property type="entry name" value="Metallo-hydrolase/oxidoreductase"/>
    <property type="match status" value="1"/>
</dbReference>
<gene>
    <name evidence="7" type="ORF">SAMN02746011_00617</name>
</gene>
<accession>A0A1T4K941</accession>
<keyword evidence="4 7" id="KW-0378">Hydrolase</keyword>
<keyword evidence="3" id="KW-0479">Metal-binding</keyword>
<evidence type="ECO:0000313" key="8">
    <source>
        <dbReference type="Proteomes" id="UP000189941"/>
    </source>
</evidence>
<evidence type="ECO:0000313" key="7">
    <source>
        <dbReference type="EMBL" id="SJZ38931.1"/>
    </source>
</evidence>
<dbReference type="EMBL" id="FUWO01000004">
    <property type="protein sequence ID" value="SJZ38931.1"/>
    <property type="molecule type" value="Genomic_DNA"/>
</dbReference>
<dbReference type="PANTHER" id="PTHR42978:SF2">
    <property type="entry name" value="102 KBASES UNSTABLE REGION: FROM 1 TO 119443"/>
    <property type="match status" value="1"/>
</dbReference>
<dbReference type="CDD" id="cd06262">
    <property type="entry name" value="metallo-hydrolase-like_MBL-fold"/>
    <property type="match status" value="1"/>
</dbReference>
<feature type="domain" description="Metallo-beta-lactamase" evidence="6">
    <location>
        <begin position="37"/>
        <end position="255"/>
    </location>
</feature>
<proteinExistence type="inferred from homology"/>
<dbReference type="InterPro" id="IPR036866">
    <property type="entry name" value="RibonucZ/Hydroxyglut_hydro"/>
</dbReference>
<dbReference type="InterPro" id="IPR001279">
    <property type="entry name" value="Metallo-B-lactamas"/>
</dbReference>
<evidence type="ECO:0000256" key="4">
    <source>
        <dbReference type="ARBA" id="ARBA00022801"/>
    </source>
</evidence>
<organism evidence="7 8">
    <name type="scientific">Globicatella sulfidifaciens DSM 15739</name>
    <dbReference type="NCBI Taxonomy" id="1121925"/>
    <lineage>
        <taxon>Bacteria</taxon>
        <taxon>Bacillati</taxon>
        <taxon>Bacillota</taxon>
        <taxon>Bacilli</taxon>
        <taxon>Lactobacillales</taxon>
        <taxon>Aerococcaceae</taxon>
        <taxon>Globicatella</taxon>
    </lineage>
</organism>
<evidence type="ECO:0000256" key="5">
    <source>
        <dbReference type="ARBA" id="ARBA00022833"/>
    </source>
</evidence>
<comment type="cofactor">
    <cofactor evidence="1">
        <name>Zn(2+)</name>
        <dbReference type="ChEBI" id="CHEBI:29105"/>
    </cofactor>
</comment>
<evidence type="ECO:0000259" key="6">
    <source>
        <dbReference type="SMART" id="SM00849"/>
    </source>
</evidence>
<dbReference type="GO" id="GO:0046872">
    <property type="term" value="F:metal ion binding"/>
    <property type="evidence" value="ECO:0007669"/>
    <property type="project" value="UniProtKB-KW"/>
</dbReference>
<dbReference type="Gene3D" id="3.60.15.10">
    <property type="entry name" value="Ribonuclease Z/Hydroxyacylglutathione hydrolase-like"/>
    <property type="match status" value="1"/>
</dbReference>
<dbReference type="InterPro" id="IPR051013">
    <property type="entry name" value="MBL_superfamily_lactonases"/>
</dbReference>
<dbReference type="SMART" id="SM00849">
    <property type="entry name" value="Lactamase_B"/>
    <property type="match status" value="1"/>
</dbReference>
<comment type="similarity">
    <text evidence="2">Belongs to the metallo-beta-lactamase superfamily.</text>
</comment>
<keyword evidence="5" id="KW-0862">Zinc</keyword>
<dbReference type="Pfam" id="PF00753">
    <property type="entry name" value="Lactamase_B"/>
    <property type="match status" value="1"/>
</dbReference>
<evidence type="ECO:0000256" key="3">
    <source>
        <dbReference type="ARBA" id="ARBA00022723"/>
    </source>
</evidence>
<dbReference type="PANTHER" id="PTHR42978">
    <property type="entry name" value="QUORUM-QUENCHING LACTONASE YTNP-RELATED-RELATED"/>
    <property type="match status" value="1"/>
</dbReference>
<name>A0A1T4K941_9LACT</name>
<dbReference type="STRING" id="1121925.SAMN02746011_00617"/>
<dbReference type="GO" id="GO:0016787">
    <property type="term" value="F:hydrolase activity"/>
    <property type="evidence" value="ECO:0007669"/>
    <property type="project" value="UniProtKB-KW"/>
</dbReference>
<reference evidence="8" key="1">
    <citation type="submission" date="2017-02" db="EMBL/GenBank/DDBJ databases">
        <authorList>
            <person name="Varghese N."/>
            <person name="Submissions S."/>
        </authorList>
    </citation>
    <scope>NUCLEOTIDE SEQUENCE [LARGE SCALE GENOMIC DNA]</scope>
    <source>
        <strain evidence="8">DSM 15739</strain>
    </source>
</reference>
<evidence type="ECO:0000256" key="1">
    <source>
        <dbReference type="ARBA" id="ARBA00001947"/>
    </source>
</evidence>
<dbReference type="Proteomes" id="UP000189941">
    <property type="component" value="Unassembled WGS sequence"/>
</dbReference>